<evidence type="ECO:0000256" key="2">
    <source>
        <dbReference type="ARBA" id="ARBA00038358"/>
    </source>
</evidence>
<keyword evidence="7" id="KW-1185">Reference proteome</keyword>
<organism evidence="6 7">
    <name type="scientific">Prevotella heparinolytica</name>
    <dbReference type="NCBI Taxonomy" id="28113"/>
    <lineage>
        <taxon>Bacteria</taxon>
        <taxon>Pseudomonadati</taxon>
        <taxon>Bacteroidota</taxon>
        <taxon>Bacteroidia</taxon>
        <taxon>Bacteroidales</taxon>
        <taxon>Bacteroidaceae</taxon>
        <taxon>Bacteroides</taxon>
    </lineage>
</organism>
<evidence type="ECO:0000313" key="7">
    <source>
        <dbReference type="Proteomes" id="UP000279562"/>
    </source>
</evidence>
<dbReference type="GO" id="GO:0000272">
    <property type="term" value="P:polysaccharide catabolic process"/>
    <property type="evidence" value="ECO:0007669"/>
    <property type="project" value="TreeGrafter"/>
</dbReference>
<evidence type="ECO:0000256" key="4">
    <source>
        <dbReference type="PIRSR" id="PIRSR610905-2"/>
    </source>
</evidence>
<feature type="binding site" evidence="4">
    <location>
        <position position="206"/>
    </location>
    <ligand>
        <name>substrate</name>
    </ligand>
</feature>
<dbReference type="SUPFAM" id="SSF48208">
    <property type="entry name" value="Six-hairpin glycosidases"/>
    <property type="match status" value="1"/>
</dbReference>
<evidence type="ECO:0000256" key="3">
    <source>
        <dbReference type="PIRSR" id="PIRSR610905-1"/>
    </source>
</evidence>
<feature type="active site" description="Proton donor" evidence="3">
    <location>
        <position position="206"/>
    </location>
</feature>
<proteinExistence type="inferred from homology"/>
<feature type="active site" description="Nucleophile" evidence="3">
    <location>
        <position position="148"/>
    </location>
</feature>
<dbReference type="AlphaFoldDB" id="A0A3P2AAL0"/>
<dbReference type="InterPro" id="IPR008928">
    <property type="entry name" value="6-hairpin_glycosidase_sf"/>
</dbReference>
<gene>
    <name evidence="6" type="ORF">EII33_06835</name>
</gene>
<evidence type="ECO:0000256" key="1">
    <source>
        <dbReference type="ARBA" id="ARBA00022801"/>
    </source>
</evidence>
<accession>A0A3P2AAL0</accession>
<dbReference type="InterPro" id="IPR052369">
    <property type="entry name" value="UG_Glycosaminoglycan_Hydrolase"/>
</dbReference>
<dbReference type="EMBL" id="RQYF01000023">
    <property type="protein sequence ID" value="RRD91786.1"/>
    <property type="molecule type" value="Genomic_DNA"/>
</dbReference>
<feature type="binding site" evidence="4">
    <location>
        <position position="277"/>
    </location>
    <ligand>
        <name>substrate</name>
    </ligand>
</feature>
<feature type="binding site" evidence="4">
    <location>
        <position position="393"/>
    </location>
    <ligand>
        <name>substrate</name>
    </ligand>
</feature>
<dbReference type="Pfam" id="PF07470">
    <property type="entry name" value="Glyco_hydro_88"/>
    <property type="match status" value="1"/>
</dbReference>
<dbReference type="PANTHER" id="PTHR36845:SF1">
    <property type="entry name" value="HYDROLASE, PUTATIVE (AFU_ORTHOLOGUE AFUA_7G05090)-RELATED"/>
    <property type="match status" value="1"/>
</dbReference>
<feature type="domain" description="DUF4995" evidence="5">
    <location>
        <begin position="2"/>
        <end position="75"/>
    </location>
</feature>
<protein>
    <submittedName>
        <fullName evidence="6">Glucuronyl hydrolase</fullName>
    </submittedName>
</protein>
<dbReference type="PROSITE" id="PS51257">
    <property type="entry name" value="PROKAR_LIPOPROTEIN"/>
    <property type="match status" value="1"/>
</dbReference>
<comment type="similarity">
    <text evidence="2">Belongs to the glycosyl hydrolase 88 family.</text>
</comment>
<dbReference type="Gene3D" id="1.50.10.10">
    <property type="match status" value="1"/>
</dbReference>
<evidence type="ECO:0000313" key="6">
    <source>
        <dbReference type="EMBL" id="RRD91786.1"/>
    </source>
</evidence>
<dbReference type="RefSeq" id="WP_125239053.1">
    <property type="nucleotide sequence ID" value="NZ_CALZWP010000005.1"/>
</dbReference>
<feature type="binding site" evidence="4">
    <location>
        <position position="148"/>
    </location>
    <ligand>
        <name>substrate</name>
    </ligand>
</feature>
<dbReference type="InterPro" id="IPR012341">
    <property type="entry name" value="6hp_glycosidase-like_sf"/>
</dbReference>
<dbReference type="GO" id="GO:0052757">
    <property type="term" value="F:chondroitin hydrolase activity"/>
    <property type="evidence" value="ECO:0007669"/>
    <property type="project" value="TreeGrafter"/>
</dbReference>
<keyword evidence="1 6" id="KW-0378">Hydrolase</keyword>
<dbReference type="Pfam" id="PF16386">
    <property type="entry name" value="DUF4995"/>
    <property type="match status" value="1"/>
</dbReference>
<sequence length="429" mass="48580">MKKFVLFCCTVVALQGLFGCSSGQTKDGYGWLKNAIDTSVKQLEETVADVGDSILLPRSIWTGYDMDFLCSQLQRDPSTFKDSLRVKPVKEALGTRRYCASIYDWTSGFFPGSLWYAYLLTNNEELKTDAVKYTNYLYPVREYKGTHDIGFMMNCSFGNAYRISPSDSVRQALIQTADNLCGRFDSNIGCIRSWDFGKWNFPVIIDNMMNLDLLFYVSHLTNDSKYKEIALRHAETTLKNHFRDDQSSYHVVSYNNDGTVELKCTHQGKNDDSSWARGQAWAVYGYTSCYRESRDTVFLKQAENIAALIMARVKTNDDIPLWDYDAPDRPDTPRDASAASITASALIELGTLAKDGQIYLDYAEKLLKSLSSDAYLAKTGTNQGFILMHSTGSLPNGSEIDTPLNYADYYYLEALYRYMQVKGLTYKSL</sequence>
<evidence type="ECO:0000259" key="5">
    <source>
        <dbReference type="Pfam" id="PF16386"/>
    </source>
</evidence>
<name>A0A3P2AAL0_9BACE</name>
<comment type="caution">
    <text evidence="6">The sequence shown here is derived from an EMBL/GenBank/DDBJ whole genome shotgun (WGS) entry which is preliminary data.</text>
</comment>
<reference evidence="6 7" key="1">
    <citation type="submission" date="2018-11" db="EMBL/GenBank/DDBJ databases">
        <title>Genomes From Bacteria Associated with the Canine Oral Cavity: a Test Case for Automated Genome-Based Taxonomic Assignment.</title>
        <authorList>
            <person name="Coil D.A."/>
            <person name="Jospin G."/>
            <person name="Darling A.E."/>
            <person name="Wallis C."/>
            <person name="Davis I.J."/>
            <person name="Harris S."/>
            <person name="Eisen J.A."/>
            <person name="Holcombe L.J."/>
            <person name="O'Flynn C."/>
        </authorList>
    </citation>
    <scope>NUCLEOTIDE SEQUENCE [LARGE SCALE GENOMIC DNA]</scope>
    <source>
        <strain evidence="6 7">OH1047_COT-310</strain>
    </source>
</reference>
<dbReference type="InterPro" id="IPR032159">
    <property type="entry name" value="DUF4995"/>
</dbReference>
<feature type="binding site" evidence="4">
    <location>
        <position position="265"/>
    </location>
    <ligand>
        <name>substrate</name>
    </ligand>
</feature>
<dbReference type="Proteomes" id="UP000279562">
    <property type="component" value="Unassembled WGS sequence"/>
</dbReference>
<dbReference type="PANTHER" id="PTHR36845">
    <property type="entry name" value="HYDROLASE, PUTATIVE (AFU_ORTHOLOGUE AFUA_7G05090)-RELATED"/>
    <property type="match status" value="1"/>
</dbReference>
<feature type="binding site" evidence="4">
    <location>
        <position position="281"/>
    </location>
    <ligand>
        <name>substrate</name>
    </ligand>
</feature>
<dbReference type="InterPro" id="IPR010905">
    <property type="entry name" value="Glyco_hydro_88"/>
</dbReference>